<sequence length="82" mass="8892">MSVTTDVVAKWPTLLIALPWVIAGLAMTLRPAVFAQWQSDFWRKRYGIVAGPIGSGTKLFYRLQGIFVATVGLLVVGNSVLG</sequence>
<dbReference type="STRING" id="48936.NJ75_01817"/>
<dbReference type="EMBL" id="JRVC01000007">
    <property type="protein sequence ID" value="KHS46981.1"/>
    <property type="molecule type" value="Genomic_DNA"/>
</dbReference>
<dbReference type="RefSeq" id="WP_039333580.1">
    <property type="nucleotide sequence ID" value="NZ_JRVC01000007.1"/>
</dbReference>
<proteinExistence type="predicted"/>
<gene>
    <name evidence="2" type="ORF">NJ75_01817</name>
</gene>
<organism evidence="2 3">
    <name type="scientific">Novosphingobium subterraneum</name>
    <dbReference type="NCBI Taxonomy" id="48936"/>
    <lineage>
        <taxon>Bacteria</taxon>
        <taxon>Pseudomonadati</taxon>
        <taxon>Pseudomonadota</taxon>
        <taxon>Alphaproteobacteria</taxon>
        <taxon>Sphingomonadales</taxon>
        <taxon>Sphingomonadaceae</taxon>
        <taxon>Novosphingobium</taxon>
    </lineage>
</organism>
<comment type="caution">
    <text evidence="2">The sequence shown here is derived from an EMBL/GenBank/DDBJ whole genome shotgun (WGS) entry which is preliminary data.</text>
</comment>
<keyword evidence="1" id="KW-0812">Transmembrane</keyword>
<dbReference type="AlphaFoldDB" id="A0A0B9A8N0"/>
<keyword evidence="1" id="KW-0472">Membrane</keyword>
<evidence type="ECO:0000313" key="2">
    <source>
        <dbReference type="EMBL" id="KHS46981.1"/>
    </source>
</evidence>
<name>A0A0B9A8N0_9SPHN</name>
<keyword evidence="1" id="KW-1133">Transmembrane helix</keyword>
<keyword evidence="3" id="KW-1185">Reference proteome</keyword>
<feature type="transmembrane region" description="Helical" evidence="1">
    <location>
        <begin position="59"/>
        <end position="81"/>
    </location>
</feature>
<evidence type="ECO:0000313" key="3">
    <source>
        <dbReference type="Proteomes" id="UP000031338"/>
    </source>
</evidence>
<accession>A0A0B9A8N0</accession>
<evidence type="ECO:0000256" key="1">
    <source>
        <dbReference type="SAM" id="Phobius"/>
    </source>
</evidence>
<protein>
    <submittedName>
        <fullName evidence="2">Uncharacterized protein</fullName>
    </submittedName>
</protein>
<reference evidence="2 3" key="1">
    <citation type="submission" date="2014-10" db="EMBL/GenBank/DDBJ databases">
        <title>Draft genome sequence of Novosphingobium subterraneum DSM 12447.</title>
        <authorList>
            <person name="Gan H.M."/>
            <person name="Gan H.Y."/>
            <person name="Savka M.A."/>
        </authorList>
    </citation>
    <scope>NUCLEOTIDE SEQUENCE [LARGE SCALE GENOMIC DNA]</scope>
    <source>
        <strain evidence="2 3">DSM 12447</strain>
    </source>
</reference>
<dbReference type="Proteomes" id="UP000031338">
    <property type="component" value="Unassembled WGS sequence"/>
</dbReference>
<dbReference type="PATRIC" id="fig|48936.3.peg.1830"/>